<name>A0A9P7U1T3_9HYPO</name>
<organism evidence="1 2">
    <name type="scientific">Claviceps aff. purpurea</name>
    <dbReference type="NCBI Taxonomy" id="1967640"/>
    <lineage>
        <taxon>Eukaryota</taxon>
        <taxon>Fungi</taxon>
        <taxon>Dikarya</taxon>
        <taxon>Ascomycota</taxon>
        <taxon>Pezizomycotina</taxon>
        <taxon>Sordariomycetes</taxon>
        <taxon>Hypocreomycetidae</taxon>
        <taxon>Hypocreales</taxon>
        <taxon>Clavicipitaceae</taxon>
        <taxon>Claviceps</taxon>
    </lineage>
</organism>
<proteinExistence type="predicted"/>
<dbReference type="Proteomes" id="UP000707071">
    <property type="component" value="Unassembled WGS sequence"/>
</dbReference>
<dbReference type="EMBL" id="SRRH01000034">
    <property type="protein sequence ID" value="KAG6301914.1"/>
    <property type="molecule type" value="Genomic_DNA"/>
</dbReference>
<gene>
    <name evidence="1" type="ORF">E4U09_004237</name>
</gene>
<reference evidence="1 2" key="1">
    <citation type="journal article" date="2020" name="bioRxiv">
        <title>Whole genome comparisons of ergot fungi reveals the divergence and evolution of species within the genus Claviceps are the result of varying mechanisms driving genome evolution and host range expansion.</title>
        <authorList>
            <person name="Wyka S.A."/>
            <person name="Mondo S.J."/>
            <person name="Liu M."/>
            <person name="Dettman J."/>
            <person name="Nalam V."/>
            <person name="Broders K.D."/>
        </authorList>
    </citation>
    <scope>NUCLEOTIDE SEQUENCE [LARGE SCALE GENOMIC DNA]</scope>
    <source>
        <strain evidence="1 2">Clav52</strain>
    </source>
</reference>
<evidence type="ECO:0000313" key="2">
    <source>
        <dbReference type="Proteomes" id="UP000707071"/>
    </source>
</evidence>
<keyword evidence="2" id="KW-1185">Reference proteome</keyword>
<sequence>MQNLRTVLTEVFEGGTEVVEEIEYEDEDEFSYATLNLHLLSVFVQRNLGP</sequence>
<dbReference type="AlphaFoldDB" id="A0A9P7U1T3"/>
<comment type="caution">
    <text evidence="1">The sequence shown here is derived from an EMBL/GenBank/DDBJ whole genome shotgun (WGS) entry which is preliminary data.</text>
</comment>
<protein>
    <submittedName>
        <fullName evidence="1">Uncharacterized protein</fullName>
    </submittedName>
</protein>
<accession>A0A9P7U1T3</accession>
<evidence type="ECO:0000313" key="1">
    <source>
        <dbReference type="EMBL" id="KAG6301914.1"/>
    </source>
</evidence>